<dbReference type="PANTHER" id="PTHR42852:SF13">
    <property type="entry name" value="PROTEIN DIPZ"/>
    <property type="match status" value="1"/>
</dbReference>
<protein>
    <recommendedName>
        <fullName evidence="1">Thioredoxin domain-containing protein</fullName>
    </recommendedName>
</protein>
<evidence type="ECO:0000313" key="2">
    <source>
        <dbReference type="EMBL" id="OEK04817.1"/>
    </source>
</evidence>
<dbReference type="CDD" id="cd02966">
    <property type="entry name" value="TlpA_like_family"/>
    <property type="match status" value="1"/>
</dbReference>
<proteinExistence type="predicted"/>
<dbReference type="AlphaFoldDB" id="A0A1E5T0I3"/>
<comment type="caution">
    <text evidence="2">The sequence shown here is derived from an EMBL/GenBank/DDBJ whole genome shotgun (WGS) entry which is preliminary data.</text>
</comment>
<sequence>MLKKQHYVYLLFLTLLLGGCKKEKSPLDGLRVVTEKDKVHDYLGKKLPNHSLKSLDNRELLLSDFEGKPTVINCWFVSCAPCIDEMPILNDLKSQYGDQVNFLSLTFDTAEKVEKLLKKHAFDFYHLVGAQEFLQEIGVQGYPKNIFIGADGIIKRIEGGVPYEKIDGKLVRGDGKAFYDYVEELIKL</sequence>
<name>A0A1E5T0I3_9BACT</name>
<dbReference type="GO" id="GO:0016491">
    <property type="term" value="F:oxidoreductase activity"/>
    <property type="evidence" value="ECO:0007669"/>
    <property type="project" value="InterPro"/>
</dbReference>
<dbReference type="EMBL" id="MDGQ01000005">
    <property type="protein sequence ID" value="OEK04817.1"/>
    <property type="molecule type" value="Genomic_DNA"/>
</dbReference>
<dbReference type="RefSeq" id="WP_069836322.1">
    <property type="nucleotide sequence ID" value="NZ_MDGQ01000005.1"/>
</dbReference>
<dbReference type="PROSITE" id="PS51352">
    <property type="entry name" value="THIOREDOXIN_2"/>
    <property type="match status" value="1"/>
</dbReference>
<dbReference type="InterPro" id="IPR013766">
    <property type="entry name" value="Thioredoxin_domain"/>
</dbReference>
<dbReference type="Gene3D" id="3.40.30.10">
    <property type="entry name" value="Glutaredoxin"/>
    <property type="match status" value="1"/>
</dbReference>
<dbReference type="PROSITE" id="PS51257">
    <property type="entry name" value="PROKAR_LIPOPROTEIN"/>
    <property type="match status" value="1"/>
</dbReference>
<dbReference type="InterPro" id="IPR013740">
    <property type="entry name" value="Redoxin"/>
</dbReference>
<gene>
    <name evidence="2" type="ORF">BFP71_15365</name>
</gene>
<dbReference type="STRING" id="1563681.BFP71_15365"/>
<accession>A0A1E5T0I3</accession>
<dbReference type="Proteomes" id="UP000095552">
    <property type="component" value="Unassembled WGS sequence"/>
</dbReference>
<reference evidence="2 3" key="1">
    <citation type="submission" date="2016-08" db="EMBL/GenBank/DDBJ databases">
        <title>Draft genome of Fabibacter sp. strain SK-8.</title>
        <authorList>
            <person name="Wong S.-K."/>
            <person name="Hamasaki K."/>
            <person name="Yoshizawa S."/>
        </authorList>
    </citation>
    <scope>NUCLEOTIDE SEQUENCE [LARGE SCALE GENOMIC DNA]</scope>
    <source>
        <strain evidence="2 3">SK-8</strain>
    </source>
</reference>
<evidence type="ECO:0000259" key="1">
    <source>
        <dbReference type="PROSITE" id="PS51352"/>
    </source>
</evidence>
<dbReference type="SUPFAM" id="SSF52833">
    <property type="entry name" value="Thioredoxin-like"/>
    <property type="match status" value="1"/>
</dbReference>
<dbReference type="InterPro" id="IPR050553">
    <property type="entry name" value="Thioredoxin_ResA/DsbE_sf"/>
</dbReference>
<evidence type="ECO:0000313" key="3">
    <source>
        <dbReference type="Proteomes" id="UP000095552"/>
    </source>
</evidence>
<dbReference type="InterPro" id="IPR036249">
    <property type="entry name" value="Thioredoxin-like_sf"/>
</dbReference>
<dbReference type="OrthoDB" id="9815205at2"/>
<organism evidence="2 3">
    <name type="scientific">Roseivirga misakiensis</name>
    <dbReference type="NCBI Taxonomy" id="1563681"/>
    <lineage>
        <taxon>Bacteria</taxon>
        <taxon>Pseudomonadati</taxon>
        <taxon>Bacteroidota</taxon>
        <taxon>Cytophagia</taxon>
        <taxon>Cytophagales</taxon>
        <taxon>Roseivirgaceae</taxon>
        <taxon>Roseivirga</taxon>
    </lineage>
</organism>
<keyword evidence="3" id="KW-1185">Reference proteome</keyword>
<dbReference type="PANTHER" id="PTHR42852">
    <property type="entry name" value="THIOL:DISULFIDE INTERCHANGE PROTEIN DSBE"/>
    <property type="match status" value="1"/>
</dbReference>
<dbReference type="Pfam" id="PF08534">
    <property type="entry name" value="Redoxin"/>
    <property type="match status" value="1"/>
</dbReference>
<feature type="domain" description="Thioredoxin" evidence="1">
    <location>
        <begin position="41"/>
        <end position="187"/>
    </location>
</feature>